<dbReference type="Proteomes" id="UP001589698">
    <property type="component" value="Unassembled WGS sequence"/>
</dbReference>
<organism evidence="1 2">
    <name type="scientific">Nocardioides zeicaulis</name>
    <dbReference type="NCBI Taxonomy" id="1776857"/>
    <lineage>
        <taxon>Bacteria</taxon>
        <taxon>Bacillati</taxon>
        <taxon>Actinomycetota</taxon>
        <taxon>Actinomycetes</taxon>
        <taxon>Propionibacteriales</taxon>
        <taxon>Nocardioidaceae</taxon>
        <taxon>Nocardioides</taxon>
    </lineage>
</organism>
<reference evidence="1 2" key="1">
    <citation type="submission" date="2024-09" db="EMBL/GenBank/DDBJ databases">
        <authorList>
            <person name="Sun Q."/>
            <person name="Mori K."/>
        </authorList>
    </citation>
    <scope>NUCLEOTIDE SEQUENCE [LARGE SCALE GENOMIC DNA]</scope>
    <source>
        <strain evidence="1 2">CCM 8654</strain>
    </source>
</reference>
<gene>
    <name evidence="1" type="ORF">ACFFJG_18315</name>
</gene>
<accession>A0ABV6E614</accession>
<keyword evidence="2" id="KW-1185">Reference proteome</keyword>
<dbReference type="EMBL" id="JBHLXH010000002">
    <property type="protein sequence ID" value="MFC0224447.1"/>
    <property type="molecule type" value="Genomic_DNA"/>
</dbReference>
<protein>
    <recommendedName>
        <fullName evidence="3">DUF559 domain-containing protein</fullName>
    </recommendedName>
</protein>
<evidence type="ECO:0000313" key="2">
    <source>
        <dbReference type="Proteomes" id="UP001589698"/>
    </source>
</evidence>
<sequence>MHRVPDDLRHRPFARAEALASGLPRGVLAGPQFRRVHHGVYRHRDLELGFDDRVAAARLALPPGAVTTGLTRLQQLGIDRGPRAPLHFVLEGDHHLALDGVFLHRTVKMPPHDGDHATVEAAYVAYCADARALEAVTMGCELLRRRDLDVRLLEDLLAGERWRRGVPETAYVLPMLDDRYRSVPEAELLAYVVASGLPVPDVNRTVALTDGTVLSPDQWFETHGVAVEYEGSQHQEDRGQYNADIDRYAAYRRNGVSYVQVTKERMRSPRATVRAVHRALLAGGYEGQAPDFGVAWHALQRPLRELVRHRPVPRGE</sequence>
<dbReference type="RefSeq" id="WP_378520215.1">
    <property type="nucleotide sequence ID" value="NZ_CBCSDI010000014.1"/>
</dbReference>
<comment type="caution">
    <text evidence="1">The sequence shown here is derived from an EMBL/GenBank/DDBJ whole genome shotgun (WGS) entry which is preliminary data.</text>
</comment>
<evidence type="ECO:0008006" key="3">
    <source>
        <dbReference type="Google" id="ProtNLM"/>
    </source>
</evidence>
<name>A0ABV6E614_9ACTN</name>
<proteinExistence type="predicted"/>
<evidence type="ECO:0000313" key="1">
    <source>
        <dbReference type="EMBL" id="MFC0224447.1"/>
    </source>
</evidence>